<dbReference type="PROSITE" id="PS50088">
    <property type="entry name" value="ANK_REPEAT"/>
    <property type="match status" value="1"/>
</dbReference>
<keyword evidence="1" id="KW-0040">ANK repeat</keyword>
<name>A0A8G1W0L9_9EURO</name>
<dbReference type="SUPFAM" id="SSF48403">
    <property type="entry name" value="Ankyrin repeat"/>
    <property type="match status" value="1"/>
</dbReference>
<feature type="domain" description="F-box" evidence="2">
    <location>
        <begin position="6"/>
        <end position="41"/>
    </location>
</feature>
<dbReference type="AlphaFoldDB" id="A0A8G1W0L9"/>
<dbReference type="InterPro" id="IPR001810">
    <property type="entry name" value="F-box_dom"/>
</dbReference>
<accession>A0A8G1W0L9</accession>
<dbReference type="Proteomes" id="UP000249789">
    <property type="component" value="Unassembled WGS sequence"/>
</dbReference>
<sequence>MDEQPTNPLIKLPNELHLQYASYLDARTLSRLSRTCKELKNKFSEELERAHEAHKWALATVNYWGGEWESQTAADIEARMRQDDQGASIAVEAHPKRWKRYPRLYHVIKRGQIDLVQNYLKARGNPNLRFGLGARPSINKPLLHWALCIGNRDGHTTIVRLLLEHGADPNLDETDRKEGIRGAGTALDWVGREHRCLYFEGQYPQPGDAERTRLALAYGARASLCETIYSLYQMEDGPALVQMAVVNGTDLMQLGFEWHKLLGTLFWTDATNRFSDEQVCELLALEPELVTLVTDATRDAVQYIRQHRPTLAERLIREPSPFYWLANLFEDLYHYI</sequence>
<dbReference type="InterPro" id="IPR036047">
    <property type="entry name" value="F-box-like_dom_sf"/>
</dbReference>
<protein>
    <recommendedName>
        <fullName evidence="2">F-box domain-containing protein</fullName>
    </recommendedName>
</protein>
<gene>
    <name evidence="3" type="ORF">BO72DRAFT_504301</name>
</gene>
<dbReference type="GeneID" id="63866478"/>
<dbReference type="PROSITE" id="PS50181">
    <property type="entry name" value="FBOX"/>
    <property type="match status" value="1"/>
</dbReference>
<dbReference type="EMBL" id="KZ824631">
    <property type="protein sequence ID" value="RAK80040.1"/>
    <property type="molecule type" value="Genomic_DNA"/>
</dbReference>
<dbReference type="Gene3D" id="1.25.40.20">
    <property type="entry name" value="Ankyrin repeat-containing domain"/>
    <property type="match status" value="1"/>
</dbReference>
<keyword evidence="4" id="KW-1185">Reference proteome</keyword>
<organism evidence="3 4">
    <name type="scientific">Aspergillus fijiensis CBS 313.89</name>
    <dbReference type="NCBI Taxonomy" id="1448319"/>
    <lineage>
        <taxon>Eukaryota</taxon>
        <taxon>Fungi</taxon>
        <taxon>Dikarya</taxon>
        <taxon>Ascomycota</taxon>
        <taxon>Pezizomycotina</taxon>
        <taxon>Eurotiomycetes</taxon>
        <taxon>Eurotiomycetidae</taxon>
        <taxon>Eurotiales</taxon>
        <taxon>Aspergillaceae</taxon>
        <taxon>Aspergillus</taxon>
    </lineage>
</organism>
<feature type="repeat" description="ANK" evidence="1">
    <location>
        <begin position="138"/>
        <end position="174"/>
    </location>
</feature>
<dbReference type="VEuPathDB" id="FungiDB:BO72DRAFT_504301"/>
<dbReference type="RefSeq" id="XP_040804050.1">
    <property type="nucleotide sequence ID" value="XM_040949145.1"/>
</dbReference>
<dbReference type="SUPFAM" id="SSF81383">
    <property type="entry name" value="F-box domain"/>
    <property type="match status" value="1"/>
</dbReference>
<evidence type="ECO:0000313" key="3">
    <source>
        <dbReference type="EMBL" id="RAK80040.1"/>
    </source>
</evidence>
<dbReference type="InterPro" id="IPR002110">
    <property type="entry name" value="Ankyrin_rpt"/>
</dbReference>
<dbReference type="Pfam" id="PF00023">
    <property type="entry name" value="Ank"/>
    <property type="match status" value="1"/>
</dbReference>
<reference evidence="3 4" key="1">
    <citation type="submission" date="2018-02" db="EMBL/GenBank/DDBJ databases">
        <title>The genomes of Aspergillus section Nigri reveals drivers in fungal speciation.</title>
        <authorList>
            <consortium name="DOE Joint Genome Institute"/>
            <person name="Vesth T.C."/>
            <person name="Nybo J."/>
            <person name="Theobald S."/>
            <person name="Brandl J."/>
            <person name="Frisvad J.C."/>
            <person name="Nielsen K.F."/>
            <person name="Lyhne E.K."/>
            <person name="Kogle M.E."/>
            <person name="Kuo A."/>
            <person name="Riley R."/>
            <person name="Clum A."/>
            <person name="Nolan M."/>
            <person name="Lipzen A."/>
            <person name="Salamov A."/>
            <person name="Henrissat B."/>
            <person name="Wiebenga A."/>
            <person name="De vries R.P."/>
            <person name="Grigoriev I.V."/>
            <person name="Mortensen U.H."/>
            <person name="Andersen M.R."/>
            <person name="Baker S.E."/>
        </authorList>
    </citation>
    <scope>NUCLEOTIDE SEQUENCE [LARGE SCALE GENOMIC DNA]</scope>
    <source>
        <strain evidence="3 4">CBS 313.89</strain>
    </source>
</reference>
<evidence type="ECO:0000259" key="2">
    <source>
        <dbReference type="PROSITE" id="PS50181"/>
    </source>
</evidence>
<dbReference type="SMART" id="SM00248">
    <property type="entry name" value="ANK"/>
    <property type="match status" value="2"/>
</dbReference>
<evidence type="ECO:0000256" key="1">
    <source>
        <dbReference type="PROSITE-ProRule" id="PRU00023"/>
    </source>
</evidence>
<dbReference type="InterPro" id="IPR036770">
    <property type="entry name" value="Ankyrin_rpt-contain_sf"/>
</dbReference>
<proteinExistence type="predicted"/>
<evidence type="ECO:0000313" key="4">
    <source>
        <dbReference type="Proteomes" id="UP000249789"/>
    </source>
</evidence>
<dbReference type="OrthoDB" id="539213at2759"/>